<evidence type="ECO:0000256" key="2">
    <source>
        <dbReference type="ARBA" id="ARBA00022771"/>
    </source>
</evidence>
<name>A0ABU6Q646_9FABA</name>
<dbReference type="InterPro" id="IPR001841">
    <property type="entry name" value="Znf_RING"/>
</dbReference>
<accession>A0ABU6Q646</accession>
<protein>
    <recommendedName>
        <fullName evidence="5">RING-type domain-containing protein</fullName>
    </recommendedName>
</protein>
<keyword evidence="1" id="KW-0479">Metal-binding</keyword>
<dbReference type="PANTHER" id="PTHR45969">
    <property type="entry name" value="RING ZINC FINGER PROTEIN-RELATED"/>
    <property type="match status" value="1"/>
</dbReference>
<proteinExistence type="predicted"/>
<keyword evidence="2 4" id="KW-0863">Zinc-finger</keyword>
<dbReference type="Pfam" id="PF13639">
    <property type="entry name" value="zf-RING_2"/>
    <property type="match status" value="1"/>
</dbReference>
<keyword evidence="3" id="KW-0862">Zinc</keyword>
<dbReference type="SMART" id="SM00184">
    <property type="entry name" value="RING"/>
    <property type="match status" value="1"/>
</dbReference>
<evidence type="ECO:0000313" key="7">
    <source>
        <dbReference type="Proteomes" id="UP001341840"/>
    </source>
</evidence>
<gene>
    <name evidence="6" type="ORF">PIB30_012380</name>
</gene>
<evidence type="ECO:0000256" key="1">
    <source>
        <dbReference type="ARBA" id="ARBA00022723"/>
    </source>
</evidence>
<dbReference type="InterPro" id="IPR013083">
    <property type="entry name" value="Znf_RING/FYVE/PHD"/>
</dbReference>
<dbReference type="CDD" id="cd16448">
    <property type="entry name" value="RING-H2"/>
    <property type="match status" value="1"/>
</dbReference>
<dbReference type="PANTHER" id="PTHR45969:SF69">
    <property type="entry name" value="FINGER DOMAIN PROTEIN, PUTATIVE (AFU_ORTHOLOGUE AFUA_3G12190)-RELATED"/>
    <property type="match status" value="1"/>
</dbReference>
<evidence type="ECO:0000256" key="4">
    <source>
        <dbReference type="PROSITE-ProRule" id="PRU00175"/>
    </source>
</evidence>
<keyword evidence="7" id="KW-1185">Reference proteome</keyword>
<organism evidence="6 7">
    <name type="scientific">Stylosanthes scabra</name>
    <dbReference type="NCBI Taxonomy" id="79078"/>
    <lineage>
        <taxon>Eukaryota</taxon>
        <taxon>Viridiplantae</taxon>
        <taxon>Streptophyta</taxon>
        <taxon>Embryophyta</taxon>
        <taxon>Tracheophyta</taxon>
        <taxon>Spermatophyta</taxon>
        <taxon>Magnoliopsida</taxon>
        <taxon>eudicotyledons</taxon>
        <taxon>Gunneridae</taxon>
        <taxon>Pentapetalae</taxon>
        <taxon>rosids</taxon>
        <taxon>fabids</taxon>
        <taxon>Fabales</taxon>
        <taxon>Fabaceae</taxon>
        <taxon>Papilionoideae</taxon>
        <taxon>50 kb inversion clade</taxon>
        <taxon>dalbergioids sensu lato</taxon>
        <taxon>Dalbergieae</taxon>
        <taxon>Pterocarpus clade</taxon>
        <taxon>Stylosanthes</taxon>
    </lineage>
</organism>
<reference evidence="6 7" key="1">
    <citation type="journal article" date="2023" name="Plants (Basel)">
        <title>Bridging the Gap: Combining Genomics and Transcriptomics Approaches to Understand Stylosanthes scabra, an Orphan Legume from the Brazilian Caatinga.</title>
        <authorList>
            <person name="Ferreira-Neto J.R.C."/>
            <person name="da Silva M.D."/>
            <person name="Binneck E."/>
            <person name="de Melo N.F."/>
            <person name="da Silva R.H."/>
            <person name="de Melo A.L.T.M."/>
            <person name="Pandolfi V."/>
            <person name="Bustamante F.O."/>
            <person name="Brasileiro-Vidal A.C."/>
            <person name="Benko-Iseppon A.M."/>
        </authorList>
    </citation>
    <scope>NUCLEOTIDE SEQUENCE [LARGE SCALE GENOMIC DNA]</scope>
    <source>
        <tissue evidence="6">Leaves</tissue>
    </source>
</reference>
<dbReference type="Proteomes" id="UP001341840">
    <property type="component" value="Unassembled WGS sequence"/>
</dbReference>
<dbReference type="PROSITE" id="PS50089">
    <property type="entry name" value="ZF_RING_2"/>
    <property type="match status" value="1"/>
</dbReference>
<comment type="caution">
    <text evidence="6">The sequence shown here is derived from an EMBL/GenBank/DDBJ whole genome shotgun (WGS) entry which is preliminary data.</text>
</comment>
<sequence>MAHSSYLLEITSSEHPTVPLDFCFSDCFSINLFCIIDLIQLIQPTNPAADIYSSSSTTFNESFLVPSDILCNCNTEILHQIFSAVPVSSELLDEILPRLAENARTILSRERCGSLEMDVNLHVLTHIDDDDEEFEVYNDDDDHHQNVSDELGQLVNLLERPNKVDGVEQCAICLEELFGDGNEDSNGEVVVRTNCSHVFHEGCIFRWLERCIKCESPYSCPLCRCNMFQRR</sequence>
<evidence type="ECO:0000256" key="3">
    <source>
        <dbReference type="ARBA" id="ARBA00022833"/>
    </source>
</evidence>
<feature type="domain" description="RING-type" evidence="5">
    <location>
        <begin position="170"/>
        <end position="224"/>
    </location>
</feature>
<evidence type="ECO:0000259" key="5">
    <source>
        <dbReference type="PROSITE" id="PS50089"/>
    </source>
</evidence>
<evidence type="ECO:0000313" key="6">
    <source>
        <dbReference type="EMBL" id="MED6107258.1"/>
    </source>
</evidence>
<dbReference type="Gene3D" id="3.30.40.10">
    <property type="entry name" value="Zinc/RING finger domain, C3HC4 (zinc finger)"/>
    <property type="match status" value="1"/>
</dbReference>
<dbReference type="SUPFAM" id="SSF57850">
    <property type="entry name" value="RING/U-box"/>
    <property type="match status" value="1"/>
</dbReference>
<dbReference type="EMBL" id="JASCZI010000031">
    <property type="protein sequence ID" value="MED6107258.1"/>
    <property type="molecule type" value="Genomic_DNA"/>
</dbReference>